<sequence length="37" mass="4124">MKELIKFKDLKVENGADALNVSSEKSRGRGRRSMSKG</sequence>
<feature type="region of interest" description="Disordered" evidence="1">
    <location>
        <begin position="16"/>
        <end position="37"/>
    </location>
</feature>
<evidence type="ECO:0000313" key="2">
    <source>
        <dbReference type="EMBL" id="MCI94366.1"/>
    </source>
</evidence>
<feature type="non-terminal residue" evidence="2">
    <location>
        <position position="37"/>
    </location>
</feature>
<comment type="caution">
    <text evidence="2">The sequence shown here is derived from an EMBL/GenBank/DDBJ whole genome shotgun (WGS) entry which is preliminary data.</text>
</comment>
<reference evidence="2 3" key="1">
    <citation type="journal article" date="2018" name="Front. Plant Sci.">
        <title>Red Clover (Trifolium pratense) and Zigzag Clover (T. medium) - A Picture of Genomic Similarities and Differences.</title>
        <authorList>
            <person name="Dluhosova J."/>
            <person name="Istvanek J."/>
            <person name="Nedelnik J."/>
            <person name="Repkova J."/>
        </authorList>
    </citation>
    <scope>NUCLEOTIDE SEQUENCE [LARGE SCALE GENOMIC DNA]</scope>
    <source>
        <strain evidence="3">cv. 10/8</strain>
        <tissue evidence="2">Leaf</tissue>
    </source>
</reference>
<feature type="compositionally biased region" description="Basic residues" evidence="1">
    <location>
        <begin position="28"/>
        <end position="37"/>
    </location>
</feature>
<organism evidence="2 3">
    <name type="scientific">Trifolium medium</name>
    <dbReference type="NCBI Taxonomy" id="97028"/>
    <lineage>
        <taxon>Eukaryota</taxon>
        <taxon>Viridiplantae</taxon>
        <taxon>Streptophyta</taxon>
        <taxon>Embryophyta</taxon>
        <taxon>Tracheophyta</taxon>
        <taxon>Spermatophyta</taxon>
        <taxon>Magnoliopsida</taxon>
        <taxon>eudicotyledons</taxon>
        <taxon>Gunneridae</taxon>
        <taxon>Pentapetalae</taxon>
        <taxon>rosids</taxon>
        <taxon>fabids</taxon>
        <taxon>Fabales</taxon>
        <taxon>Fabaceae</taxon>
        <taxon>Papilionoideae</taxon>
        <taxon>50 kb inversion clade</taxon>
        <taxon>NPAAA clade</taxon>
        <taxon>Hologalegina</taxon>
        <taxon>IRL clade</taxon>
        <taxon>Trifolieae</taxon>
        <taxon>Trifolium</taxon>
    </lineage>
</organism>
<accession>A0A392W1R0</accession>
<dbReference type="AlphaFoldDB" id="A0A392W1R0"/>
<name>A0A392W1R0_9FABA</name>
<evidence type="ECO:0000313" key="3">
    <source>
        <dbReference type="Proteomes" id="UP000265520"/>
    </source>
</evidence>
<keyword evidence="3" id="KW-1185">Reference proteome</keyword>
<evidence type="ECO:0000256" key="1">
    <source>
        <dbReference type="SAM" id="MobiDB-lite"/>
    </source>
</evidence>
<proteinExistence type="predicted"/>
<protein>
    <submittedName>
        <fullName evidence="2">Uncharacterized protein</fullName>
    </submittedName>
</protein>
<dbReference type="EMBL" id="LXQA011354223">
    <property type="protein sequence ID" value="MCI94366.1"/>
    <property type="molecule type" value="Genomic_DNA"/>
</dbReference>
<dbReference type="Proteomes" id="UP000265520">
    <property type="component" value="Unassembled WGS sequence"/>
</dbReference>